<dbReference type="Proteomes" id="UP000239757">
    <property type="component" value="Unassembled WGS sequence"/>
</dbReference>
<name>A0A2P5WP07_GOSBA</name>
<sequence length="121" mass="13635">MSSLRGKKSVVPASKKRKEASSSSGRRESTGVVNTDDVYFLWCMSQGHIIDLAYFIPLVIQHQTERHRKGVITICPYMTRLVRHFGILNTPKNHPSPSSICQYLHISSPVPPREPSSDEDD</sequence>
<gene>
    <name evidence="2" type="ORF">GOBAR_AA27870</name>
</gene>
<evidence type="ECO:0000313" key="2">
    <source>
        <dbReference type="EMBL" id="PPR92802.1"/>
    </source>
</evidence>
<feature type="compositionally biased region" description="Basic residues" evidence="1">
    <location>
        <begin position="1"/>
        <end position="18"/>
    </location>
</feature>
<dbReference type="EMBL" id="KZ666948">
    <property type="protein sequence ID" value="PPR92802.1"/>
    <property type="molecule type" value="Genomic_DNA"/>
</dbReference>
<evidence type="ECO:0000313" key="3">
    <source>
        <dbReference type="Proteomes" id="UP000239757"/>
    </source>
</evidence>
<reference evidence="2 3" key="1">
    <citation type="submission" date="2015-01" db="EMBL/GenBank/DDBJ databases">
        <title>Genome of allotetraploid Gossypium barbadense reveals genomic plasticity and fiber elongation in cotton evolution.</title>
        <authorList>
            <person name="Chen X."/>
            <person name="Liu X."/>
            <person name="Zhao B."/>
            <person name="Zheng H."/>
            <person name="Hu Y."/>
            <person name="Lu G."/>
            <person name="Yang C."/>
            <person name="Chen J."/>
            <person name="Shan C."/>
            <person name="Zhang L."/>
            <person name="Zhou Y."/>
            <person name="Wang L."/>
            <person name="Guo W."/>
            <person name="Bai Y."/>
            <person name="Ruan J."/>
            <person name="Shangguan X."/>
            <person name="Mao Y."/>
            <person name="Jiang J."/>
            <person name="Zhu Y."/>
            <person name="Lei J."/>
            <person name="Kang H."/>
            <person name="Chen S."/>
            <person name="He X."/>
            <person name="Wang R."/>
            <person name="Wang Y."/>
            <person name="Chen J."/>
            <person name="Wang L."/>
            <person name="Yu S."/>
            <person name="Wang B."/>
            <person name="Wei J."/>
            <person name="Song S."/>
            <person name="Lu X."/>
            <person name="Gao Z."/>
            <person name="Gu W."/>
            <person name="Deng X."/>
            <person name="Ma D."/>
            <person name="Wang S."/>
            <person name="Liang W."/>
            <person name="Fang L."/>
            <person name="Cai C."/>
            <person name="Zhu X."/>
            <person name="Zhou B."/>
            <person name="Zhang Y."/>
            <person name="Chen Z."/>
            <person name="Xu S."/>
            <person name="Zhu R."/>
            <person name="Wang S."/>
            <person name="Zhang T."/>
            <person name="Zhao G."/>
        </authorList>
    </citation>
    <scope>NUCLEOTIDE SEQUENCE [LARGE SCALE GENOMIC DNA]</scope>
    <source>
        <strain evidence="3">cv. Xinhai21</strain>
        <tissue evidence="2">Leaf</tissue>
    </source>
</reference>
<feature type="region of interest" description="Disordered" evidence="1">
    <location>
        <begin position="1"/>
        <end position="30"/>
    </location>
</feature>
<organism evidence="2 3">
    <name type="scientific">Gossypium barbadense</name>
    <name type="common">Sea Island cotton</name>
    <name type="synonym">Hibiscus barbadensis</name>
    <dbReference type="NCBI Taxonomy" id="3634"/>
    <lineage>
        <taxon>Eukaryota</taxon>
        <taxon>Viridiplantae</taxon>
        <taxon>Streptophyta</taxon>
        <taxon>Embryophyta</taxon>
        <taxon>Tracheophyta</taxon>
        <taxon>Spermatophyta</taxon>
        <taxon>Magnoliopsida</taxon>
        <taxon>eudicotyledons</taxon>
        <taxon>Gunneridae</taxon>
        <taxon>Pentapetalae</taxon>
        <taxon>rosids</taxon>
        <taxon>malvids</taxon>
        <taxon>Malvales</taxon>
        <taxon>Malvaceae</taxon>
        <taxon>Malvoideae</taxon>
        <taxon>Gossypium</taxon>
    </lineage>
</organism>
<evidence type="ECO:0000256" key="1">
    <source>
        <dbReference type="SAM" id="MobiDB-lite"/>
    </source>
</evidence>
<dbReference type="AlphaFoldDB" id="A0A2P5WP07"/>
<proteinExistence type="predicted"/>
<accession>A0A2P5WP07</accession>
<protein>
    <submittedName>
        <fullName evidence="2">Uncharacterized protein</fullName>
    </submittedName>
</protein>